<dbReference type="SMART" id="SM01154">
    <property type="entry name" value="DUF1704"/>
    <property type="match status" value="1"/>
</dbReference>
<evidence type="ECO:0000256" key="4">
    <source>
        <dbReference type="ARBA" id="ARBA00023049"/>
    </source>
</evidence>
<keyword evidence="6" id="KW-1185">Reference proteome</keyword>
<protein>
    <submittedName>
        <fullName evidence="5">Flavohemoglobin expression-modulating QEGLA motif protein</fullName>
    </submittedName>
</protein>
<evidence type="ECO:0000313" key="6">
    <source>
        <dbReference type="Proteomes" id="UP001055658"/>
    </source>
</evidence>
<keyword evidence="2" id="KW-0645">Protease</keyword>
<dbReference type="RefSeq" id="WP_252083280.1">
    <property type="nucleotide sequence ID" value="NZ_CP092418.1"/>
</dbReference>
<proteinExistence type="predicted"/>
<dbReference type="EMBL" id="CP092418">
    <property type="protein sequence ID" value="USD20875.1"/>
    <property type="molecule type" value="Genomic_DNA"/>
</dbReference>
<evidence type="ECO:0000256" key="1">
    <source>
        <dbReference type="ARBA" id="ARBA00001947"/>
    </source>
</evidence>
<reference evidence="5" key="1">
    <citation type="submission" date="2022-02" db="EMBL/GenBank/DDBJ databases">
        <title>Coral-associated bacteria.</title>
        <authorList>
            <person name="Tang K."/>
            <person name="Wang X."/>
        </authorList>
    </citation>
    <scope>NUCLEOTIDE SEQUENCE</scope>
    <source>
        <strain evidence="5">SCSIO 43006</strain>
    </source>
</reference>
<dbReference type="PANTHER" id="PTHR31817">
    <property type="match status" value="1"/>
</dbReference>
<keyword evidence="4" id="KW-0482">Metalloprotease</keyword>
<dbReference type="PANTHER" id="PTHR31817:SF0">
    <property type="entry name" value="CHROMOSOME UNDETERMINED SCAFFOLD_67, WHOLE GENOME SHOTGUN SEQUENCE"/>
    <property type="match status" value="1"/>
</dbReference>
<dbReference type="InterPro" id="IPR012656">
    <property type="entry name" value="CHP02421_QEGLA"/>
</dbReference>
<dbReference type="Pfam" id="PF08014">
    <property type="entry name" value="MATCAP"/>
    <property type="match status" value="1"/>
</dbReference>
<evidence type="ECO:0000256" key="2">
    <source>
        <dbReference type="ARBA" id="ARBA00022670"/>
    </source>
</evidence>
<organism evidence="5 6">
    <name type="scientific">Microbulbifer variabilis</name>
    <dbReference type="NCBI Taxonomy" id="266805"/>
    <lineage>
        <taxon>Bacteria</taxon>
        <taxon>Pseudomonadati</taxon>
        <taxon>Pseudomonadota</taxon>
        <taxon>Gammaproteobacteria</taxon>
        <taxon>Cellvibrionales</taxon>
        <taxon>Microbulbiferaceae</taxon>
        <taxon>Microbulbifer</taxon>
    </lineage>
</organism>
<dbReference type="Proteomes" id="UP001055658">
    <property type="component" value="Chromosome"/>
</dbReference>
<evidence type="ECO:0000313" key="5">
    <source>
        <dbReference type="EMBL" id="USD20875.1"/>
    </source>
</evidence>
<accession>A0ABY4V9B9</accession>
<comment type="cofactor">
    <cofactor evidence="1">
        <name>Zn(2+)</name>
        <dbReference type="ChEBI" id="CHEBI:29105"/>
    </cofactor>
</comment>
<dbReference type="InterPro" id="IPR012548">
    <property type="entry name" value="MATCAP"/>
</dbReference>
<dbReference type="NCBIfam" id="TIGR02421">
    <property type="entry name" value="QEGLA"/>
    <property type="match status" value="1"/>
</dbReference>
<name>A0ABY4V9B9_9GAMM</name>
<keyword evidence="3" id="KW-0378">Hydrolase</keyword>
<sequence>MNRSLNKHPELKILDQDLFELVRGVEILAAIEPRNFRAMKEDFFSKKFSINPQFVYREQKMDIFQRKRLLYALPVESLPDGDLTQLYSDIIESYVDKLDQFHSVGTDDFVYNSLRYFGEPTDKDVNNANFILHLPDDLESSDDRFLNANEMMQYLSDFANRQGYSYDIHIDDHMIANALVAGSTIKINSHANISETEVSALAHHELGVHLVTTLNARSQTLKILELGCPVNTTTQEGLAILCEFLAGYLTLPRLKVLALRVVAVQSMLQERDFKRTFILLKEKYQVEENLAFTITTRVYRGGGFTKDYLYLQGFQQMLNALENCKDFNNLMTGKVSVEYLPLISRLIDKGYLHAPHFISPAIKEPQSIDPVKRFIAHAIK</sequence>
<evidence type="ECO:0000256" key="3">
    <source>
        <dbReference type="ARBA" id="ARBA00022801"/>
    </source>
</evidence>
<gene>
    <name evidence="5" type="ORF">MJO52_17700</name>
</gene>